<name>A0ABU3BXF2_9GAMM</name>
<evidence type="ECO:0000256" key="2">
    <source>
        <dbReference type="SAM" id="SignalP"/>
    </source>
</evidence>
<dbReference type="InterPro" id="IPR010344">
    <property type="entry name" value="YbjH"/>
</dbReference>
<feature type="region of interest" description="Disordered" evidence="1">
    <location>
        <begin position="296"/>
        <end position="315"/>
    </location>
</feature>
<feature type="chain" id="PRO_5046904632" evidence="2">
    <location>
        <begin position="26"/>
        <end position="725"/>
    </location>
</feature>
<feature type="signal peptide" evidence="2">
    <location>
        <begin position="1"/>
        <end position="25"/>
    </location>
</feature>
<accession>A0ABU3BXF2</accession>
<keyword evidence="4" id="KW-1185">Reference proteome</keyword>
<dbReference type="EMBL" id="JAVRIB010000002">
    <property type="protein sequence ID" value="MDT0633940.1"/>
    <property type="molecule type" value="Genomic_DNA"/>
</dbReference>
<dbReference type="Pfam" id="PF06082">
    <property type="entry name" value="YjbH"/>
    <property type="match status" value="1"/>
</dbReference>
<proteinExistence type="predicted"/>
<reference evidence="3 4" key="1">
    <citation type="submission" date="2023-09" db="EMBL/GenBank/DDBJ databases">
        <authorList>
            <person name="Rey-Velasco X."/>
        </authorList>
    </citation>
    <scope>NUCLEOTIDE SEQUENCE [LARGE SCALE GENOMIC DNA]</scope>
    <source>
        <strain evidence="3 4">W335</strain>
    </source>
</reference>
<sequence>MAVIRQQRVLVGSLVLISASFCACAGKAALAEDADVDTGEHAVFQTDFGGVGLLQKPTARMAPLARFSGQYLRVDPYENYTLSFQPFEWAEVGLRYTEIRNRRYRASDDPDRNLLDKGFDAKFRLLEESRFRPSVALGFRDVGGTGLFSGEYLVASKRFHDFDFSLGVGWGYFSLGSDITNPLGTVMDRFDSRANRGRSDGGLGGEFNFGSLFVGPIGLFGGVQYRTPIDGLYAQLEYDGNDYQNEPQNNAFERDSPFNVGLRYRLTDWISLTAAWERGNQARLGATITVNLAEIGQPKADPPEPRVNPAPERTTREWSKVSRALAANAGVRVSRILREVDTLTVEGEPIKYRALAESELRASRILHNVTADEFSEFRFRWKSVGLQLREDVLPREPLPKLPFLGATTDTNEFHDQDFRQQVYAQDVPRSEEQRPTAETLYEQDPQSFYYAVTPGYKQLFGGPDGYLQQLIGRLTLDYRTDENGWLSAVIAANLWSTFEGADFLGPSQLPRARTFIKRYYQDVDVGLYNLQYSRTRRLADDWYALAYAGILELMYTGVGGELMYRPFDSWFALGFDANYVRQREFDQRFGLRDYATVTGHATAYMETGIKDVLAKVSVGRYLARDVGVTFDFSRRFDSGIRFGAFATFTSAGDKFGEGSFDKGLYLNIPMDFFYNTSSREKVSLLYRPLTRDGGAKLNRRYQLYDLTSDRDTDGYWRGFERSADE</sequence>
<evidence type="ECO:0000313" key="4">
    <source>
        <dbReference type="Proteomes" id="UP001251857"/>
    </source>
</evidence>
<comment type="caution">
    <text evidence="3">The sequence shown here is derived from an EMBL/GenBank/DDBJ whole genome shotgun (WGS) entry which is preliminary data.</text>
</comment>
<dbReference type="RefSeq" id="WP_311651667.1">
    <property type="nucleotide sequence ID" value="NZ_JAVRIB010000002.1"/>
</dbReference>
<gene>
    <name evidence="3" type="ORF">RM532_03100</name>
</gene>
<organism evidence="3 4">
    <name type="scientific">Spectribacter hydrogenoxidans</name>
    <dbReference type="NCBI Taxonomy" id="3075608"/>
    <lineage>
        <taxon>Bacteria</taxon>
        <taxon>Pseudomonadati</taxon>
        <taxon>Pseudomonadota</taxon>
        <taxon>Gammaproteobacteria</taxon>
        <taxon>Salinisphaerales</taxon>
        <taxon>Salinisphaeraceae</taxon>
        <taxon>Spectribacter</taxon>
    </lineage>
</organism>
<evidence type="ECO:0000313" key="3">
    <source>
        <dbReference type="EMBL" id="MDT0633940.1"/>
    </source>
</evidence>
<evidence type="ECO:0000256" key="1">
    <source>
        <dbReference type="SAM" id="MobiDB-lite"/>
    </source>
</evidence>
<dbReference type="Proteomes" id="UP001251857">
    <property type="component" value="Unassembled WGS sequence"/>
</dbReference>
<keyword evidence="2" id="KW-0732">Signal</keyword>
<protein>
    <submittedName>
        <fullName evidence="3">YjbH domain-containing protein</fullName>
    </submittedName>
</protein>
<dbReference type="PROSITE" id="PS51257">
    <property type="entry name" value="PROKAR_LIPOPROTEIN"/>
    <property type="match status" value="1"/>
</dbReference>